<keyword evidence="3" id="KW-1185">Reference proteome</keyword>
<dbReference type="InterPro" id="IPR009057">
    <property type="entry name" value="Homeodomain-like_sf"/>
</dbReference>
<dbReference type="RefSeq" id="XP_065665728.1">
    <property type="nucleotide sequence ID" value="XM_065809656.1"/>
</dbReference>
<dbReference type="InterPro" id="IPR050863">
    <property type="entry name" value="CenT-Element_Derived"/>
</dbReference>
<dbReference type="GeneID" id="136087149"/>
<dbReference type="InterPro" id="IPR004875">
    <property type="entry name" value="DDE_SF_endonuclease_dom"/>
</dbReference>
<dbReference type="PANTHER" id="PTHR19303:SF74">
    <property type="entry name" value="POGO TRANSPOSABLE ELEMENT WITH KRAB DOMAIN"/>
    <property type="match status" value="1"/>
</dbReference>
<evidence type="ECO:0000259" key="2">
    <source>
        <dbReference type="Pfam" id="PF03184"/>
    </source>
</evidence>
<name>A0ABM4CUV8_HYDVU</name>
<dbReference type="SUPFAM" id="SSF46689">
    <property type="entry name" value="Homeodomain-like"/>
    <property type="match status" value="1"/>
</dbReference>
<protein>
    <submittedName>
        <fullName evidence="4">Uncharacterized protein LOC136087149</fullName>
    </submittedName>
</protein>
<reference evidence="4" key="1">
    <citation type="submission" date="2025-08" db="UniProtKB">
        <authorList>
            <consortium name="RefSeq"/>
        </authorList>
    </citation>
    <scope>IDENTIFICATION</scope>
</reference>
<accession>A0ABM4CUV8</accession>
<sequence length="632" mass="71570">MESKNKPLQQFQTPTTVAVVQPYKPDPPIDNGGTHDSHGNRIRYFEVVSSLCDIKSLYRKLLLVCKYFATTPWSYVAQNGTSKVAMQTPQKYGKWKVENLKKAIEAIKQGEISLIETTYEFRIPKATLSRHINEKNKVAVANVKFHGRLTTLPNEIETELADHCLLLESMYFGLRIDDLRRLAFDIAEANNITHNFNKQTRMAGKKWYYAFMQRHPQLSLHGPESTSIARAQGFNKERVQSFFNLLSKLYMEEKLTPDRLYNMDETSLSTVQDGQIKIISARGKKRVGIMTSSERGNSVTAVVCVSAAGFYVPPMLIYKRKRMKPEITNGAPPGTVFSTQEKGWMSNEGFLDWLNHFIKVVKPLIQSKVLLILDGHVTHSKNLAAIYLARNTGVRMVSLPPHTTHRLQPLDVAFFGPLGTYYDEAMRKWMRSHISQPVTTWQVAELFGDAYSQAASLRIAMKGFQASGLWSLDINVFTDSDFTPSSFTDVGPSNNLQSSEISTLSLLPVVSLEVKNKKRRSRTTQAADLTSSPYRRALEITPRNQKHTLYQIASKQIKKSTKKKLTLNPITAKLLQKPQKSKVALDSITMDQMKLSTSNKITIATTAHHILPPPSQVQKLQEKKTYELRKKD</sequence>
<evidence type="ECO:0000313" key="3">
    <source>
        <dbReference type="Proteomes" id="UP001652625"/>
    </source>
</evidence>
<dbReference type="Gene3D" id="1.10.10.60">
    <property type="entry name" value="Homeodomain-like"/>
    <property type="match status" value="1"/>
</dbReference>
<feature type="region of interest" description="Disordered" evidence="1">
    <location>
        <begin position="612"/>
        <end position="632"/>
    </location>
</feature>
<feature type="compositionally biased region" description="Basic and acidic residues" evidence="1">
    <location>
        <begin position="620"/>
        <end position="632"/>
    </location>
</feature>
<evidence type="ECO:0000256" key="1">
    <source>
        <dbReference type="SAM" id="MobiDB-lite"/>
    </source>
</evidence>
<evidence type="ECO:0000313" key="4">
    <source>
        <dbReference type="RefSeq" id="XP_065665728.1"/>
    </source>
</evidence>
<dbReference type="Proteomes" id="UP001652625">
    <property type="component" value="Chromosome 11"/>
</dbReference>
<dbReference type="PANTHER" id="PTHR19303">
    <property type="entry name" value="TRANSPOSON"/>
    <property type="match status" value="1"/>
</dbReference>
<dbReference type="Pfam" id="PF03184">
    <property type="entry name" value="DDE_1"/>
    <property type="match status" value="1"/>
</dbReference>
<feature type="domain" description="DDE-1" evidence="2">
    <location>
        <begin position="299"/>
        <end position="441"/>
    </location>
</feature>
<proteinExistence type="predicted"/>
<organism evidence="3 4">
    <name type="scientific">Hydra vulgaris</name>
    <name type="common">Hydra</name>
    <name type="synonym">Hydra attenuata</name>
    <dbReference type="NCBI Taxonomy" id="6087"/>
    <lineage>
        <taxon>Eukaryota</taxon>
        <taxon>Metazoa</taxon>
        <taxon>Cnidaria</taxon>
        <taxon>Hydrozoa</taxon>
        <taxon>Hydroidolina</taxon>
        <taxon>Anthoathecata</taxon>
        <taxon>Aplanulata</taxon>
        <taxon>Hydridae</taxon>
        <taxon>Hydra</taxon>
    </lineage>
</organism>
<gene>
    <name evidence="4" type="primary">LOC136087149</name>
</gene>